<dbReference type="InterPro" id="IPR036921">
    <property type="entry name" value="PurM-like_N_sf"/>
</dbReference>
<gene>
    <name evidence="2 5" type="primary">thiL</name>
    <name evidence="5" type="ORF">GCM10011316_30940</name>
</gene>
<keyword evidence="2" id="KW-0460">Magnesium</keyword>
<comment type="caution">
    <text evidence="2">Lacks conserved residue(s) required for the propagation of feature annotation.</text>
</comment>
<comment type="pathway">
    <text evidence="2">Cofactor biosynthesis; thiamine diphosphate biosynthesis; thiamine diphosphate from thiamine phosphate: step 1/1.</text>
</comment>
<comment type="catalytic activity">
    <reaction evidence="2">
        <text>thiamine phosphate + ATP = thiamine diphosphate + ADP</text>
        <dbReference type="Rhea" id="RHEA:15913"/>
        <dbReference type="ChEBI" id="CHEBI:30616"/>
        <dbReference type="ChEBI" id="CHEBI:37575"/>
        <dbReference type="ChEBI" id="CHEBI:58937"/>
        <dbReference type="ChEBI" id="CHEBI:456216"/>
        <dbReference type="EC" id="2.7.4.16"/>
    </reaction>
</comment>
<feature type="binding site" evidence="2">
    <location>
        <position position="84"/>
    </location>
    <ligand>
        <name>Mg(2+)</name>
        <dbReference type="ChEBI" id="CHEBI:18420"/>
        <label>4</label>
    </ligand>
</feature>
<evidence type="ECO:0000259" key="3">
    <source>
        <dbReference type="Pfam" id="PF00586"/>
    </source>
</evidence>
<evidence type="ECO:0000259" key="4">
    <source>
        <dbReference type="Pfam" id="PF02769"/>
    </source>
</evidence>
<feature type="binding site" evidence="2">
    <location>
        <position position="56"/>
    </location>
    <ligand>
        <name>Mg(2+)</name>
        <dbReference type="ChEBI" id="CHEBI:18420"/>
        <label>1</label>
    </ligand>
</feature>
<dbReference type="CDD" id="cd02194">
    <property type="entry name" value="ThiL"/>
    <property type="match status" value="1"/>
</dbReference>
<feature type="binding site" evidence="2">
    <location>
        <position position="39"/>
    </location>
    <ligand>
        <name>Mg(2+)</name>
        <dbReference type="ChEBI" id="CHEBI:18420"/>
        <label>3</label>
    </ligand>
</feature>
<dbReference type="GO" id="GO:0009030">
    <property type="term" value="F:thiamine-phosphate kinase activity"/>
    <property type="evidence" value="ECO:0007669"/>
    <property type="project" value="UniProtKB-UniRule"/>
</dbReference>
<keyword evidence="2" id="KW-0479">Metal-binding</keyword>
<evidence type="ECO:0000256" key="2">
    <source>
        <dbReference type="HAMAP-Rule" id="MF_02128"/>
    </source>
</evidence>
<dbReference type="SUPFAM" id="SSF56042">
    <property type="entry name" value="PurM C-terminal domain-like"/>
    <property type="match status" value="1"/>
</dbReference>
<feature type="binding site" evidence="2">
    <location>
        <position position="132"/>
    </location>
    <ligand>
        <name>Mg(2+)</name>
        <dbReference type="ChEBI" id="CHEBI:18420"/>
        <label>1</label>
    </ligand>
</feature>
<feature type="binding site" evidence="2">
    <location>
        <position position="84"/>
    </location>
    <ligand>
        <name>Mg(2+)</name>
        <dbReference type="ChEBI" id="CHEBI:18420"/>
        <label>2</label>
    </ligand>
</feature>
<organism evidence="5 6">
    <name type="scientific">Roseibium aquae</name>
    <dbReference type="NCBI Taxonomy" id="1323746"/>
    <lineage>
        <taxon>Bacteria</taxon>
        <taxon>Pseudomonadati</taxon>
        <taxon>Pseudomonadota</taxon>
        <taxon>Alphaproteobacteria</taxon>
        <taxon>Hyphomicrobiales</taxon>
        <taxon>Stappiaceae</taxon>
        <taxon>Roseibium</taxon>
    </lineage>
</organism>
<dbReference type="SUPFAM" id="SSF55326">
    <property type="entry name" value="PurM N-terminal domain-like"/>
    <property type="match status" value="1"/>
</dbReference>
<feature type="binding site" evidence="2">
    <location>
        <position position="231"/>
    </location>
    <ligand>
        <name>Mg(2+)</name>
        <dbReference type="ChEBI" id="CHEBI:18420"/>
        <label>5</label>
    </ligand>
</feature>
<protein>
    <recommendedName>
        <fullName evidence="2">Thiamine-monophosphate kinase</fullName>
        <shortName evidence="2">TMP kinase</shortName>
        <shortName evidence="2">Thiamine-phosphate kinase</shortName>
        <ecNumber evidence="2">2.7.4.16</ecNumber>
    </recommendedName>
</protein>
<sequence>MSEDPARDGNGGRPGEFDLIKTYFAPLAGDPGSLGLTDDAAVLTPVPGSDLVLTKDVLAADRHFFADDPPEAIAAKALRVNLSDLAAKGASPRGYLLGLALPQDWTEDWLVRFTRGLAADQAAYDITLLGGDTICSGDGLQISITAIGEVPNGKAVRRSGAKPGDILFITGTVGDAAAGLKVLLDKSFSAESGLSLHDERHVIDRYLLPRPRMALTGALRARATAALDVSDGLIADAGHMAVASGVDLVIDLARVPVSPALRQLRANSPKAFAACLNGGDDYEILSFVPADQADGFVAEAARAGCPVTPIGRAEQGSGAVRFENADELSGHLQGPGFRHF</sequence>
<dbReference type="RefSeq" id="WP_244299241.1">
    <property type="nucleotide sequence ID" value="NZ_BMFA01000009.1"/>
</dbReference>
<dbReference type="Pfam" id="PF00586">
    <property type="entry name" value="AIRS"/>
    <property type="match status" value="1"/>
</dbReference>
<dbReference type="NCBIfam" id="TIGR01379">
    <property type="entry name" value="thiL"/>
    <property type="match status" value="1"/>
</dbReference>
<keyword evidence="2 5" id="KW-0418">Kinase</keyword>
<reference evidence="5" key="1">
    <citation type="journal article" date="2014" name="Int. J. Syst. Evol. Microbiol.">
        <title>Complete genome sequence of Corynebacterium casei LMG S-19264T (=DSM 44701T), isolated from a smear-ripened cheese.</title>
        <authorList>
            <consortium name="US DOE Joint Genome Institute (JGI-PGF)"/>
            <person name="Walter F."/>
            <person name="Albersmeier A."/>
            <person name="Kalinowski J."/>
            <person name="Ruckert C."/>
        </authorList>
    </citation>
    <scope>NUCLEOTIDE SEQUENCE</scope>
    <source>
        <strain evidence="5">CGMCC 1.12426</strain>
    </source>
</reference>
<dbReference type="GO" id="GO:0009228">
    <property type="term" value="P:thiamine biosynthetic process"/>
    <property type="evidence" value="ECO:0007669"/>
    <property type="project" value="UniProtKB-KW"/>
</dbReference>
<feature type="binding site" evidence="2">
    <location>
        <position position="230"/>
    </location>
    <ligand>
        <name>ATP</name>
        <dbReference type="ChEBI" id="CHEBI:30616"/>
    </ligand>
</feature>
<feature type="binding site" evidence="2">
    <location>
        <position position="63"/>
    </location>
    <ligand>
        <name>substrate</name>
    </ligand>
</feature>
<dbReference type="Gene3D" id="3.90.650.10">
    <property type="entry name" value="PurM-like C-terminal domain"/>
    <property type="match status" value="1"/>
</dbReference>
<evidence type="ECO:0000313" key="5">
    <source>
        <dbReference type="EMBL" id="GGB56611.1"/>
    </source>
</evidence>
<comment type="similarity">
    <text evidence="2">Belongs to the thiamine-monophosphate kinase family.</text>
</comment>
<dbReference type="Pfam" id="PF02769">
    <property type="entry name" value="AIRS_C"/>
    <property type="match status" value="1"/>
</dbReference>
<feature type="binding site" evidence="2">
    <location>
        <position position="337"/>
    </location>
    <ligand>
        <name>substrate</name>
    </ligand>
</feature>
<dbReference type="InterPro" id="IPR016188">
    <property type="entry name" value="PurM-like_N"/>
</dbReference>
<feature type="binding site" evidence="2">
    <location>
        <position position="280"/>
    </location>
    <ligand>
        <name>substrate</name>
    </ligand>
</feature>
<feature type="binding site" evidence="2">
    <location>
        <position position="39"/>
    </location>
    <ligand>
        <name>Mg(2+)</name>
        <dbReference type="ChEBI" id="CHEBI:18420"/>
        <label>4</label>
    </ligand>
</feature>
<comment type="function">
    <text evidence="2">Catalyzes the ATP-dependent phosphorylation of thiamine-monophosphate (TMP) to form thiamine-pyrophosphate (TPP), the active form of vitamin B1.</text>
</comment>
<dbReference type="InterPro" id="IPR010918">
    <property type="entry name" value="PurM-like_C_dom"/>
</dbReference>
<feature type="domain" description="PurM-like N-terminal" evidence="3">
    <location>
        <begin position="38"/>
        <end position="150"/>
    </location>
</feature>
<feature type="binding site" evidence="2">
    <location>
        <position position="228"/>
    </location>
    <ligand>
        <name>Mg(2+)</name>
        <dbReference type="ChEBI" id="CHEBI:18420"/>
        <label>3</label>
    </ligand>
</feature>
<feature type="binding site" evidence="2">
    <location>
        <position position="56"/>
    </location>
    <ligand>
        <name>Mg(2+)</name>
        <dbReference type="ChEBI" id="CHEBI:18420"/>
        <label>2</label>
    </ligand>
</feature>
<name>A0A916TLQ4_9HYPH</name>
<dbReference type="PANTHER" id="PTHR30270">
    <property type="entry name" value="THIAMINE-MONOPHOSPHATE KINASE"/>
    <property type="match status" value="1"/>
</dbReference>
<dbReference type="PIRSF" id="PIRSF005303">
    <property type="entry name" value="Thiam_monoph_kin"/>
    <property type="match status" value="1"/>
</dbReference>
<dbReference type="HAMAP" id="MF_02128">
    <property type="entry name" value="TMP_kinase"/>
    <property type="match status" value="1"/>
</dbReference>
<feature type="binding site" evidence="2">
    <location>
        <position position="54"/>
    </location>
    <ligand>
        <name>Mg(2+)</name>
        <dbReference type="ChEBI" id="CHEBI:18420"/>
        <label>4</label>
    </ligand>
</feature>
<feature type="binding site" evidence="2">
    <location>
        <position position="84"/>
    </location>
    <ligand>
        <name>Mg(2+)</name>
        <dbReference type="ChEBI" id="CHEBI:18420"/>
        <label>3</label>
    </ligand>
</feature>
<keyword evidence="2" id="KW-0808">Transferase</keyword>
<dbReference type="InterPro" id="IPR036676">
    <property type="entry name" value="PurM-like_C_sf"/>
</dbReference>
<dbReference type="Proteomes" id="UP000605148">
    <property type="component" value="Unassembled WGS sequence"/>
</dbReference>
<feature type="binding site" evidence="2">
    <location>
        <position position="158"/>
    </location>
    <ligand>
        <name>ATP</name>
        <dbReference type="ChEBI" id="CHEBI:30616"/>
    </ligand>
</feature>
<dbReference type="GO" id="GO:0000287">
    <property type="term" value="F:magnesium ion binding"/>
    <property type="evidence" value="ECO:0007669"/>
    <property type="project" value="UniProtKB-UniRule"/>
</dbReference>
<dbReference type="InterPro" id="IPR006283">
    <property type="entry name" value="ThiL-like"/>
</dbReference>
<dbReference type="GO" id="GO:0009229">
    <property type="term" value="P:thiamine diphosphate biosynthetic process"/>
    <property type="evidence" value="ECO:0007669"/>
    <property type="project" value="UniProtKB-UniRule"/>
</dbReference>
<keyword evidence="2" id="KW-0067">ATP-binding</keyword>
<dbReference type="PANTHER" id="PTHR30270:SF0">
    <property type="entry name" value="THIAMINE-MONOPHOSPHATE KINASE"/>
    <property type="match status" value="1"/>
</dbReference>
<accession>A0A916TLQ4</accession>
<evidence type="ECO:0000313" key="6">
    <source>
        <dbReference type="Proteomes" id="UP000605148"/>
    </source>
</evidence>
<keyword evidence="2" id="KW-0547">Nucleotide-binding</keyword>
<dbReference type="GO" id="GO:0005524">
    <property type="term" value="F:ATP binding"/>
    <property type="evidence" value="ECO:0007669"/>
    <property type="project" value="UniProtKB-UniRule"/>
</dbReference>
<reference evidence="5" key="2">
    <citation type="submission" date="2020-09" db="EMBL/GenBank/DDBJ databases">
        <authorList>
            <person name="Sun Q."/>
            <person name="Zhou Y."/>
        </authorList>
    </citation>
    <scope>NUCLEOTIDE SEQUENCE</scope>
    <source>
        <strain evidence="5">CGMCC 1.12426</strain>
    </source>
</reference>
<keyword evidence="1 2" id="KW-0784">Thiamine biosynthesis</keyword>
<dbReference type="EC" id="2.7.4.16" evidence="2"/>
<evidence type="ECO:0000256" key="1">
    <source>
        <dbReference type="ARBA" id="ARBA00022977"/>
    </source>
</evidence>
<dbReference type="EMBL" id="BMFA01000009">
    <property type="protein sequence ID" value="GGB56611.1"/>
    <property type="molecule type" value="Genomic_DNA"/>
</dbReference>
<dbReference type="AlphaFoldDB" id="A0A916TLQ4"/>
<comment type="miscellaneous">
    <text evidence="2">Reaction mechanism of ThiL seems to utilize a direct, inline transfer of the gamma-phosphate of ATP to TMP rather than a phosphorylated enzyme intermediate.</text>
</comment>
<keyword evidence="6" id="KW-1185">Reference proteome</keyword>
<feature type="binding site" evidence="2">
    <location>
        <begin position="131"/>
        <end position="132"/>
    </location>
    <ligand>
        <name>ATP</name>
        <dbReference type="ChEBI" id="CHEBI:30616"/>
    </ligand>
</feature>
<dbReference type="Gene3D" id="3.30.1330.10">
    <property type="entry name" value="PurM-like, N-terminal domain"/>
    <property type="match status" value="1"/>
</dbReference>
<proteinExistence type="inferred from homology"/>
<comment type="caution">
    <text evidence="5">The sequence shown here is derived from an EMBL/GenBank/DDBJ whole genome shotgun (WGS) entry which is preliminary data.</text>
</comment>
<feature type="domain" description="PurM-like C-terminal" evidence="4">
    <location>
        <begin position="162"/>
        <end position="317"/>
    </location>
</feature>